<gene>
    <name evidence="2" type="ORF">Y1Q_0007153</name>
</gene>
<proteinExistence type="predicted"/>
<dbReference type="AlphaFoldDB" id="A0A151N5T9"/>
<accession>A0A151N5T9</accession>
<sequence length="71" mass="7329">MSQSSAGLGRAARGHGAGAGRGAARHGTGEEHRTDRVIAEAVQDGFTLPQVLALRLSWSAGADRMVVVLFS</sequence>
<feature type="compositionally biased region" description="Low complexity" evidence="1">
    <location>
        <begin position="1"/>
        <end position="11"/>
    </location>
</feature>
<dbReference type="EMBL" id="AKHW03004004">
    <property type="protein sequence ID" value="KYO32162.1"/>
    <property type="molecule type" value="Genomic_DNA"/>
</dbReference>
<evidence type="ECO:0000256" key="1">
    <source>
        <dbReference type="SAM" id="MobiDB-lite"/>
    </source>
</evidence>
<comment type="caution">
    <text evidence="2">The sequence shown here is derived from an EMBL/GenBank/DDBJ whole genome shotgun (WGS) entry which is preliminary data.</text>
</comment>
<protein>
    <submittedName>
        <fullName evidence="2">Uncharacterized protein</fullName>
    </submittedName>
</protein>
<organism evidence="2 3">
    <name type="scientific">Alligator mississippiensis</name>
    <name type="common">American alligator</name>
    <dbReference type="NCBI Taxonomy" id="8496"/>
    <lineage>
        <taxon>Eukaryota</taxon>
        <taxon>Metazoa</taxon>
        <taxon>Chordata</taxon>
        <taxon>Craniata</taxon>
        <taxon>Vertebrata</taxon>
        <taxon>Euteleostomi</taxon>
        <taxon>Archelosauria</taxon>
        <taxon>Archosauria</taxon>
        <taxon>Crocodylia</taxon>
        <taxon>Alligatoridae</taxon>
        <taxon>Alligatorinae</taxon>
        <taxon>Alligator</taxon>
    </lineage>
</organism>
<reference evidence="2 3" key="1">
    <citation type="journal article" date="2012" name="Genome Biol.">
        <title>Sequencing three crocodilian genomes to illuminate the evolution of archosaurs and amniotes.</title>
        <authorList>
            <person name="St John J.A."/>
            <person name="Braun E.L."/>
            <person name="Isberg S.R."/>
            <person name="Miles L.G."/>
            <person name="Chong A.Y."/>
            <person name="Gongora J."/>
            <person name="Dalzell P."/>
            <person name="Moran C."/>
            <person name="Bed'hom B."/>
            <person name="Abzhanov A."/>
            <person name="Burgess S.C."/>
            <person name="Cooksey A.M."/>
            <person name="Castoe T.A."/>
            <person name="Crawford N.G."/>
            <person name="Densmore L.D."/>
            <person name="Drew J.C."/>
            <person name="Edwards S.V."/>
            <person name="Faircloth B.C."/>
            <person name="Fujita M.K."/>
            <person name="Greenwold M.J."/>
            <person name="Hoffmann F.G."/>
            <person name="Howard J.M."/>
            <person name="Iguchi T."/>
            <person name="Janes D.E."/>
            <person name="Khan S.Y."/>
            <person name="Kohno S."/>
            <person name="de Koning A.J."/>
            <person name="Lance S.L."/>
            <person name="McCarthy F.M."/>
            <person name="McCormack J.E."/>
            <person name="Merchant M.E."/>
            <person name="Peterson D.G."/>
            <person name="Pollock D.D."/>
            <person name="Pourmand N."/>
            <person name="Raney B.J."/>
            <person name="Roessler K.A."/>
            <person name="Sanford J.R."/>
            <person name="Sawyer R.H."/>
            <person name="Schmidt C.J."/>
            <person name="Triplett E.W."/>
            <person name="Tuberville T.D."/>
            <person name="Venegas-Anaya M."/>
            <person name="Howard J.T."/>
            <person name="Jarvis E.D."/>
            <person name="Guillette L.J.Jr."/>
            <person name="Glenn T.C."/>
            <person name="Green R.E."/>
            <person name="Ray D.A."/>
        </authorList>
    </citation>
    <scope>NUCLEOTIDE SEQUENCE [LARGE SCALE GENOMIC DNA]</scope>
    <source>
        <strain evidence="2">KSC_2009_1</strain>
    </source>
</reference>
<evidence type="ECO:0000313" key="3">
    <source>
        <dbReference type="Proteomes" id="UP000050525"/>
    </source>
</evidence>
<evidence type="ECO:0000313" key="2">
    <source>
        <dbReference type="EMBL" id="KYO32162.1"/>
    </source>
</evidence>
<dbReference type="Proteomes" id="UP000050525">
    <property type="component" value="Unassembled WGS sequence"/>
</dbReference>
<name>A0A151N5T9_ALLMI</name>
<keyword evidence="3" id="KW-1185">Reference proteome</keyword>
<feature type="region of interest" description="Disordered" evidence="1">
    <location>
        <begin position="1"/>
        <end position="35"/>
    </location>
</feature>